<name>A0A1I0PHS6_9FIRM</name>
<evidence type="ECO:0000259" key="5">
    <source>
        <dbReference type="PROSITE" id="PS50930"/>
    </source>
</evidence>
<dbReference type="PROSITE" id="PS50110">
    <property type="entry name" value="RESPONSE_REGULATORY"/>
    <property type="match status" value="1"/>
</dbReference>
<dbReference type="Proteomes" id="UP000199701">
    <property type="component" value="Unassembled WGS sequence"/>
</dbReference>
<evidence type="ECO:0000256" key="1">
    <source>
        <dbReference type="ARBA" id="ARBA00018672"/>
    </source>
</evidence>
<protein>
    <recommendedName>
        <fullName evidence="1">Stage 0 sporulation protein A homolog</fullName>
    </recommendedName>
</protein>
<dbReference type="Gene3D" id="3.40.50.2300">
    <property type="match status" value="1"/>
</dbReference>
<dbReference type="STRING" id="99656.SAMN05421659_105101"/>
<keyword evidence="3" id="KW-0597">Phosphoprotein</keyword>
<gene>
    <name evidence="6" type="ORF">SAMN05421659_105101</name>
</gene>
<dbReference type="RefSeq" id="WP_092452503.1">
    <property type="nucleotide sequence ID" value="NZ_FOJI01000005.1"/>
</dbReference>
<dbReference type="SUPFAM" id="SSF52172">
    <property type="entry name" value="CheY-like"/>
    <property type="match status" value="1"/>
</dbReference>
<evidence type="ECO:0000259" key="4">
    <source>
        <dbReference type="PROSITE" id="PS50110"/>
    </source>
</evidence>
<dbReference type="InterPro" id="IPR046947">
    <property type="entry name" value="LytR-like"/>
</dbReference>
<organism evidence="6 7">
    <name type="scientific">[Clostridium] fimetarium</name>
    <dbReference type="NCBI Taxonomy" id="99656"/>
    <lineage>
        <taxon>Bacteria</taxon>
        <taxon>Bacillati</taxon>
        <taxon>Bacillota</taxon>
        <taxon>Clostridia</taxon>
        <taxon>Lachnospirales</taxon>
        <taxon>Lachnospiraceae</taxon>
    </lineage>
</organism>
<feature type="domain" description="HTH LytTR-type" evidence="5">
    <location>
        <begin position="147"/>
        <end position="247"/>
    </location>
</feature>
<dbReference type="Pfam" id="PF04397">
    <property type="entry name" value="LytTR"/>
    <property type="match status" value="1"/>
</dbReference>
<dbReference type="InterPro" id="IPR001789">
    <property type="entry name" value="Sig_transdc_resp-reg_receiver"/>
</dbReference>
<proteinExistence type="predicted"/>
<evidence type="ECO:0000313" key="7">
    <source>
        <dbReference type="Proteomes" id="UP000199701"/>
    </source>
</evidence>
<dbReference type="PANTHER" id="PTHR37299">
    <property type="entry name" value="TRANSCRIPTIONAL REGULATOR-RELATED"/>
    <property type="match status" value="1"/>
</dbReference>
<keyword evidence="7" id="KW-1185">Reference proteome</keyword>
<dbReference type="Gene3D" id="2.40.50.1020">
    <property type="entry name" value="LytTr DNA-binding domain"/>
    <property type="match status" value="1"/>
</dbReference>
<dbReference type="SMART" id="SM00448">
    <property type="entry name" value="REC"/>
    <property type="match status" value="1"/>
</dbReference>
<feature type="modified residue" description="4-aspartylphosphate" evidence="3">
    <location>
        <position position="69"/>
    </location>
</feature>
<dbReference type="EMBL" id="FOJI01000005">
    <property type="protein sequence ID" value="SEW13975.1"/>
    <property type="molecule type" value="Genomic_DNA"/>
</dbReference>
<dbReference type="Pfam" id="PF00072">
    <property type="entry name" value="Response_reg"/>
    <property type="match status" value="1"/>
</dbReference>
<dbReference type="AlphaFoldDB" id="A0A1I0PHS6"/>
<comment type="function">
    <text evidence="2">May play the central regulatory role in sporulation. It may be an element of the effector pathway responsible for the activation of sporulation genes in response to nutritional stress. Spo0A may act in concert with spo0H (a sigma factor) to control the expression of some genes that are critical to the sporulation process.</text>
</comment>
<dbReference type="OrthoDB" id="9802383at2"/>
<dbReference type="InterPro" id="IPR007492">
    <property type="entry name" value="LytTR_DNA-bd_dom"/>
</dbReference>
<dbReference type="PANTHER" id="PTHR37299:SF1">
    <property type="entry name" value="STAGE 0 SPORULATION PROTEIN A HOMOLOG"/>
    <property type="match status" value="1"/>
</dbReference>
<feature type="domain" description="Response regulatory" evidence="4">
    <location>
        <begin position="3"/>
        <end position="133"/>
    </location>
</feature>
<evidence type="ECO:0000256" key="3">
    <source>
        <dbReference type="PROSITE-ProRule" id="PRU00169"/>
    </source>
</evidence>
<dbReference type="GO" id="GO:0003677">
    <property type="term" value="F:DNA binding"/>
    <property type="evidence" value="ECO:0007669"/>
    <property type="project" value="InterPro"/>
</dbReference>
<sequence>MHNFIILDDDTNHNNNTKKRLEAIFIQHDFKASIALNTTDPNEVIKYCLRKDTTKSIPNITPNNVYLLDVNVQSIITGIDVASIIRKQDAKAYIVFISAHPEYVMPSLKTKVFDYLIKPVSIEILESCIISIFKDFTKLNIEEIQTLSIKSGGNVYHLILDEIIYFEKFGHLLVVHTCTGRIESSESLDKIDQKLDKMKFFRCHKSYIVNLSYISRIDYPNNIIYLKNGEECLVSKRCKKELKSICN</sequence>
<dbReference type="SMART" id="SM00850">
    <property type="entry name" value="LytTR"/>
    <property type="match status" value="1"/>
</dbReference>
<evidence type="ECO:0000256" key="2">
    <source>
        <dbReference type="ARBA" id="ARBA00024867"/>
    </source>
</evidence>
<dbReference type="GO" id="GO:0000156">
    <property type="term" value="F:phosphorelay response regulator activity"/>
    <property type="evidence" value="ECO:0007669"/>
    <property type="project" value="InterPro"/>
</dbReference>
<dbReference type="PROSITE" id="PS50930">
    <property type="entry name" value="HTH_LYTTR"/>
    <property type="match status" value="1"/>
</dbReference>
<evidence type="ECO:0000313" key="6">
    <source>
        <dbReference type="EMBL" id="SEW13975.1"/>
    </source>
</evidence>
<reference evidence="6 7" key="1">
    <citation type="submission" date="2016-10" db="EMBL/GenBank/DDBJ databases">
        <authorList>
            <person name="de Groot N.N."/>
        </authorList>
    </citation>
    <scope>NUCLEOTIDE SEQUENCE [LARGE SCALE GENOMIC DNA]</scope>
    <source>
        <strain evidence="6 7">DSM 9179</strain>
    </source>
</reference>
<dbReference type="InterPro" id="IPR011006">
    <property type="entry name" value="CheY-like_superfamily"/>
</dbReference>
<accession>A0A1I0PHS6</accession>